<evidence type="ECO:0000313" key="14">
    <source>
        <dbReference type="Proteomes" id="UP000308230"/>
    </source>
</evidence>
<keyword evidence="6" id="KW-0479">Metal-binding</keyword>
<dbReference type="EMBL" id="SWLG01000025">
    <property type="protein sequence ID" value="TLS35255.1"/>
    <property type="molecule type" value="Genomic_DNA"/>
</dbReference>
<dbReference type="CDD" id="cd16833">
    <property type="entry name" value="YfiH"/>
    <property type="match status" value="1"/>
</dbReference>
<dbReference type="InterPro" id="IPR011324">
    <property type="entry name" value="Cytotoxic_necrot_fac-like_cat"/>
</dbReference>
<name>A0A5R9F621_9BACL</name>
<organism evidence="13 14">
    <name type="scientific">Exobacillus caeni</name>
    <dbReference type="NCBI Taxonomy" id="2574798"/>
    <lineage>
        <taxon>Bacteria</taxon>
        <taxon>Bacillati</taxon>
        <taxon>Bacillota</taxon>
        <taxon>Bacilli</taxon>
        <taxon>Bacillales</taxon>
        <taxon>Guptibacillaceae</taxon>
        <taxon>Exobacillus</taxon>
    </lineage>
</organism>
<sequence>MSKEPFQQKDPSYYELTEWVSENKLVAGITTRKNGYSDAPYTELNMGLHVGDKHEHVLKNREHLADLLSFRLDHWVISEQVHGGNIQKVGKKERGNGARNLDTVIPSVDGLYTNEPEVMLGAFYADCVPIFFYSPDYSYVGIAHAGWRGTTENIAGNMVNAWKKEGVPADRVYAVIGPSIGSCCYEVDQNVSDAVRNVLRNQEPFPFTEHMPGKFMLDLKEANRLILANNGIPEDQIFVTEYCTGCQTDIFYSHRNEGGKTGRMLSFIGLREA</sequence>
<evidence type="ECO:0000256" key="3">
    <source>
        <dbReference type="ARBA" id="ARBA00003215"/>
    </source>
</evidence>
<dbReference type="OrthoDB" id="4279at2"/>
<comment type="catalytic activity">
    <reaction evidence="10">
        <text>adenosine + phosphate = alpha-D-ribose 1-phosphate + adenine</text>
        <dbReference type="Rhea" id="RHEA:27642"/>
        <dbReference type="ChEBI" id="CHEBI:16335"/>
        <dbReference type="ChEBI" id="CHEBI:16708"/>
        <dbReference type="ChEBI" id="CHEBI:43474"/>
        <dbReference type="ChEBI" id="CHEBI:57720"/>
        <dbReference type="EC" id="2.4.2.1"/>
    </reaction>
    <physiologicalReaction direction="left-to-right" evidence="10">
        <dbReference type="Rhea" id="RHEA:27643"/>
    </physiologicalReaction>
</comment>
<evidence type="ECO:0000256" key="1">
    <source>
        <dbReference type="ARBA" id="ARBA00000553"/>
    </source>
</evidence>
<gene>
    <name evidence="13" type="primary">pgeF</name>
    <name evidence="13" type="ORF">FCL54_21400</name>
</gene>
<comment type="catalytic activity">
    <reaction evidence="1">
        <text>inosine + phosphate = alpha-D-ribose 1-phosphate + hypoxanthine</text>
        <dbReference type="Rhea" id="RHEA:27646"/>
        <dbReference type="ChEBI" id="CHEBI:17368"/>
        <dbReference type="ChEBI" id="CHEBI:17596"/>
        <dbReference type="ChEBI" id="CHEBI:43474"/>
        <dbReference type="ChEBI" id="CHEBI:57720"/>
        <dbReference type="EC" id="2.4.2.1"/>
    </reaction>
    <physiologicalReaction direction="left-to-right" evidence="1">
        <dbReference type="Rhea" id="RHEA:27647"/>
    </physiologicalReaction>
</comment>
<evidence type="ECO:0000256" key="11">
    <source>
        <dbReference type="ARBA" id="ARBA00049893"/>
    </source>
</evidence>
<dbReference type="InterPro" id="IPR038371">
    <property type="entry name" value="Cu_polyphenol_OxRdtase_sf"/>
</dbReference>
<comment type="catalytic activity">
    <reaction evidence="9">
        <text>adenosine + H2O + H(+) = inosine + NH4(+)</text>
        <dbReference type="Rhea" id="RHEA:24408"/>
        <dbReference type="ChEBI" id="CHEBI:15377"/>
        <dbReference type="ChEBI" id="CHEBI:15378"/>
        <dbReference type="ChEBI" id="CHEBI:16335"/>
        <dbReference type="ChEBI" id="CHEBI:17596"/>
        <dbReference type="ChEBI" id="CHEBI:28938"/>
        <dbReference type="EC" id="3.5.4.4"/>
    </reaction>
    <physiologicalReaction direction="left-to-right" evidence="9">
        <dbReference type="Rhea" id="RHEA:24409"/>
    </physiologicalReaction>
</comment>
<dbReference type="RefSeq" id="WP_138129235.1">
    <property type="nucleotide sequence ID" value="NZ_SWLG01000025.1"/>
</dbReference>
<evidence type="ECO:0000256" key="12">
    <source>
        <dbReference type="RuleBase" id="RU361274"/>
    </source>
</evidence>
<keyword evidence="7" id="KW-0378">Hydrolase</keyword>
<dbReference type="Proteomes" id="UP000308230">
    <property type="component" value="Unassembled WGS sequence"/>
</dbReference>
<reference evidence="13 14" key="1">
    <citation type="submission" date="2019-04" db="EMBL/GenBank/DDBJ databases">
        <title>Bacillus caeni sp. nov., a bacterium isolated from mangrove sediment.</title>
        <authorList>
            <person name="Huang H."/>
            <person name="Mo K."/>
            <person name="Hu Y."/>
        </authorList>
    </citation>
    <scope>NUCLEOTIDE SEQUENCE [LARGE SCALE GENOMIC DNA]</scope>
    <source>
        <strain evidence="13 14">HB172195</strain>
    </source>
</reference>
<evidence type="ECO:0000256" key="9">
    <source>
        <dbReference type="ARBA" id="ARBA00047989"/>
    </source>
</evidence>
<accession>A0A5R9F621</accession>
<comment type="catalytic activity">
    <reaction evidence="11">
        <text>S-methyl-5'-thioadenosine + phosphate = 5-(methylsulfanyl)-alpha-D-ribose 1-phosphate + adenine</text>
        <dbReference type="Rhea" id="RHEA:11852"/>
        <dbReference type="ChEBI" id="CHEBI:16708"/>
        <dbReference type="ChEBI" id="CHEBI:17509"/>
        <dbReference type="ChEBI" id="CHEBI:43474"/>
        <dbReference type="ChEBI" id="CHEBI:58533"/>
        <dbReference type="EC" id="2.4.2.28"/>
    </reaction>
    <physiologicalReaction direction="left-to-right" evidence="11">
        <dbReference type="Rhea" id="RHEA:11853"/>
    </physiologicalReaction>
</comment>
<keyword evidence="8" id="KW-0862">Zinc</keyword>
<evidence type="ECO:0000256" key="7">
    <source>
        <dbReference type="ARBA" id="ARBA00022801"/>
    </source>
</evidence>
<dbReference type="PANTHER" id="PTHR30616">
    <property type="entry name" value="UNCHARACTERIZED PROTEIN YFIH"/>
    <property type="match status" value="1"/>
</dbReference>
<evidence type="ECO:0000256" key="10">
    <source>
        <dbReference type="ARBA" id="ARBA00048968"/>
    </source>
</evidence>
<dbReference type="SUPFAM" id="SSF64438">
    <property type="entry name" value="CNF1/YfiH-like putative cysteine hydrolases"/>
    <property type="match status" value="1"/>
</dbReference>
<dbReference type="NCBIfam" id="TIGR00726">
    <property type="entry name" value="peptidoglycan editing factor PgeF"/>
    <property type="match status" value="1"/>
</dbReference>
<keyword evidence="5" id="KW-0808">Transferase</keyword>
<dbReference type="InterPro" id="IPR003730">
    <property type="entry name" value="Cu_polyphenol_OxRdtase"/>
</dbReference>
<dbReference type="GO" id="GO:0017061">
    <property type="term" value="F:S-methyl-5-thioadenosine phosphorylase activity"/>
    <property type="evidence" value="ECO:0007669"/>
    <property type="project" value="UniProtKB-EC"/>
</dbReference>
<evidence type="ECO:0000256" key="6">
    <source>
        <dbReference type="ARBA" id="ARBA00022723"/>
    </source>
</evidence>
<dbReference type="GO" id="GO:0016787">
    <property type="term" value="F:hydrolase activity"/>
    <property type="evidence" value="ECO:0007669"/>
    <property type="project" value="UniProtKB-KW"/>
</dbReference>
<dbReference type="Gene3D" id="3.60.140.10">
    <property type="entry name" value="CNF1/YfiH-like putative cysteine hydrolases"/>
    <property type="match status" value="1"/>
</dbReference>
<comment type="function">
    <text evidence="3">Purine nucleoside enzyme that catalyzes the phosphorolysis of adenosine and inosine nucleosides, yielding D-ribose 1-phosphate and the respective free bases, adenine and hypoxanthine. Also catalyzes the phosphorolysis of S-methyl-5'-thioadenosine into adenine and S-methyl-5-thio-alpha-D-ribose 1-phosphate. Also has adenosine deaminase activity.</text>
</comment>
<protein>
    <recommendedName>
        <fullName evidence="12">Purine nucleoside phosphorylase</fullName>
    </recommendedName>
</protein>
<evidence type="ECO:0000313" key="13">
    <source>
        <dbReference type="EMBL" id="TLS35255.1"/>
    </source>
</evidence>
<evidence type="ECO:0000256" key="5">
    <source>
        <dbReference type="ARBA" id="ARBA00022679"/>
    </source>
</evidence>
<comment type="caution">
    <text evidence="13">The sequence shown here is derived from an EMBL/GenBank/DDBJ whole genome shotgun (WGS) entry which is preliminary data.</text>
</comment>
<evidence type="ECO:0000256" key="8">
    <source>
        <dbReference type="ARBA" id="ARBA00022833"/>
    </source>
</evidence>
<evidence type="ECO:0000256" key="2">
    <source>
        <dbReference type="ARBA" id="ARBA00001947"/>
    </source>
</evidence>
<dbReference type="Pfam" id="PF02578">
    <property type="entry name" value="Cu-oxidase_4"/>
    <property type="match status" value="1"/>
</dbReference>
<keyword evidence="14" id="KW-1185">Reference proteome</keyword>
<comment type="cofactor">
    <cofactor evidence="2">
        <name>Zn(2+)</name>
        <dbReference type="ChEBI" id="CHEBI:29105"/>
    </cofactor>
</comment>
<comment type="similarity">
    <text evidence="4 12">Belongs to the purine nucleoside phosphorylase YfiH/LACC1 family.</text>
</comment>
<dbReference type="GO" id="GO:0005507">
    <property type="term" value="F:copper ion binding"/>
    <property type="evidence" value="ECO:0007669"/>
    <property type="project" value="TreeGrafter"/>
</dbReference>
<evidence type="ECO:0000256" key="4">
    <source>
        <dbReference type="ARBA" id="ARBA00007353"/>
    </source>
</evidence>
<dbReference type="AlphaFoldDB" id="A0A5R9F621"/>
<proteinExistence type="inferred from homology"/>
<dbReference type="PANTHER" id="PTHR30616:SF2">
    <property type="entry name" value="PURINE NUCLEOSIDE PHOSPHORYLASE LACC1"/>
    <property type="match status" value="1"/>
</dbReference>